<dbReference type="EMBL" id="JAJSOF020000040">
    <property type="protein sequence ID" value="KAJ4426299.1"/>
    <property type="molecule type" value="Genomic_DNA"/>
</dbReference>
<evidence type="ECO:0000256" key="3">
    <source>
        <dbReference type="ARBA" id="ARBA00022692"/>
    </source>
</evidence>
<dbReference type="PROSITE" id="PS00216">
    <property type="entry name" value="SUGAR_TRANSPORT_1"/>
    <property type="match status" value="2"/>
</dbReference>
<feature type="transmembrane region" description="Helical" evidence="7">
    <location>
        <begin position="125"/>
        <end position="145"/>
    </location>
</feature>
<dbReference type="InterPro" id="IPR005828">
    <property type="entry name" value="MFS_sugar_transport-like"/>
</dbReference>
<dbReference type="Gene3D" id="1.20.1250.20">
    <property type="entry name" value="MFS general substrate transporter like domains"/>
    <property type="match status" value="2"/>
</dbReference>
<feature type="compositionally biased region" description="Basic residues" evidence="6">
    <location>
        <begin position="314"/>
        <end position="325"/>
    </location>
</feature>
<feature type="transmembrane region" description="Helical" evidence="7">
    <location>
        <begin position="526"/>
        <end position="546"/>
    </location>
</feature>
<feature type="transmembrane region" description="Helical" evidence="7">
    <location>
        <begin position="26"/>
        <end position="50"/>
    </location>
</feature>
<gene>
    <name evidence="9" type="ORF">ANN_27113</name>
</gene>
<dbReference type="Proteomes" id="UP001148838">
    <property type="component" value="Unassembled WGS sequence"/>
</dbReference>
<dbReference type="InterPro" id="IPR036259">
    <property type="entry name" value="MFS_trans_sf"/>
</dbReference>
<keyword evidence="4 7" id="KW-1133">Transmembrane helix</keyword>
<dbReference type="PRINTS" id="PR00171">
    <property type="entry name" value="SUGRTRNSPORT"/>
</dbReference>
<feature type="transmembrane region" description="Helical" evidence="7">
    <location>
        <begin position="485"/>
        <end position="506"/>
    </location>
</feature>
<dbReference type="CDD" id="cd17358">
    <property type="entry name" value="MFS_GLUT6_8_Class3_like"/>
    <property type="match status" value="1"/>
</dbReference>
<dbReference type="InterPro" id="IPR044775">
    <property type="entry name" value="MFS_ERD6/Tret1-like"/>
</dbReference>
<keyword evidence="5 7" id="KW-0472">Membrane</keyword>
<evidence type="ECO:0000313" key="10">
    <source>
        <dbReference type="Proteomes" id="UP001148838"/>
    </source>
</evidence>
<keyword evidence="10" id="KW-1185">Reference proteome</keyword>
<feature type="transmembrane region" description="Helical" evidence="7">
    <location>
        <begin position="459"/>
        <end position="479"/>
    </location>
</feature>
<dbReference type="PROSITE" id="PS50850">
    <property type="entry name" value="MFS"/>
    <property type="match status" value="1"/>
</dbReference>
<name>A0ABQ8RX67_PERAM</name>
<feature type="transmembrane region" description="Helical" evidence="7">
    <location>
        <begin position="70"/>
        <end position="92"/>
    </location>
</feature>
<dbReference type="SUPFAM" id="SSF103473">
    <property type="entry name" value="MFS general substrate transporter"/>
    <property type="match status" value="2"/>
</dbReference>
<evidence type="ECO:0000256" key="5">
    <source>
        <dbReference type="ARBA" id="ARBA00023136"/>
    </source>
</evidence>
<dbReference type="InterPro" id="IPR020846">
    <property type="entry name" value="MFS_dom"/>
</dbReference>
<evidence type="ECO:0000256" key="1">
    <source>
        <dbReference type="ARBA" id="ARBA00004651"/>
    </source>
</evidence>
<sequence>MSILRTTFEPLTEEPRGKSIPEGKKLTQYLAAIFATLGSMAVGTVLAWTSPVLPELQAANSTLPVTLEEGSWIGSLLAVGAIAGSLPAGYLADRFGRKIVICATSAPFLISWALVVGASSVAMLYVARLLAGLATGVVSVVAPVYTSEVAETSVRGALGTLFQIIKSRGPRTEPCGTPAPTVRKEKNNHRPAHIVGVLEGRRNGTLFVLKYTIVHTHSDISEHSTGPIYRQVNGYYMEMTLKKMNHGIQISNPAFVFVTEGNHGKPVRLPTTGFEPGISRMRVSNVKARSFGDVDGGHPVHLRGGRHRRLHVARHHQRDRPRRLASHVLQNAGVSRAPRQGRQDGCRQKGAPVLQRPAIRGGPRTGRPAEGGQGCIAGGNVSAGSGVDPGARRALVVGLGLMVFQQLSGINAVIFYSVDIFEAAGSTLDPKVAAIIVGVVQVVMSYAASAAVDRAGRRILLLVSASVMALCLALLGFYFCLEDAAGLGWLPLVCVTVFIIVFSLGFGPLPWMMMAELFAPRVKGNASSVAVCTNWTLVFLVTFSFGKLVAGLGEHTTFWIFAAICACATVFVWRLVPETKGKSLDEIQRLLSGERA</sequence>
<evidence type="ECO:0000259" key="8">
    <source>
        <dbReference type="PROSITE" id="PS50850"/>
    </source>
</evidence>
<organism evidence="9 10">
    <name type="scientific">Periplaneta americana</name>
    <name type="common">American cockroach</name>
    <name type="synonym">Blatta americana</name>
    <dbReference type="NCBI Taxonomy" id="6978"/>
    <lineage>
        <taxon>Eukaryota</taxon>
        <taxon>Metazoa</taxon>
        <taxon>Ecdysozoa</taxon>
        <taxon>Arthropoda</taxon>
        <taxon>Hexapoda</taxon>
        <taxon>Insecta</taxon>
        <taxon>Pterygota</taxon>
        <taxon>Neoptera</taxon>
        <taxon>Polyneoptera</taxon>
        <taxon>Dictyoptera</taxon>
        <taxon>Blattodea</taxon>
        <taxon>Blattoidea</taxon>
        <taxon>Blattidae</taxon>
        <taxon>Blattinae</taxon>
        <taxon>Periplaneta</taxon>
    </lineage>
</organism>
<dbReference type="InterPro" id="IPR005829">
    <property type="entry name" value="Sugar_transporter_CS"/>
</dbReference>
<dbReference type="InterPro" id="IPR003663">
    <property type="entry name" value="Sugar/inositol_transpt"/>
</dbReference>
<evidence type="ECO:0000256" key="6">
    <source>
        <dbReference type="SAM" id="MobiDB-lite"/>
    </source>
</evidence>
<dbReference type="PANTHER" id="PTHR48021:SF86">
    <property type="entry name" value="FACILITATED TREHALOSE TRANSPORTER TRET1-1-LIKE PROTEIN"/>
    <property type="match status" value="1"/>
</dbReference>
<comment type="caution">
    <text evidence="9">The sequence shown here is derived from an EMBL/GenBank/DDBJ whole genome shotgun (WGS) entry which is preliminary data.</text>
</comment>
<keyword evidence="3 7" id="KW-0812">Transmembrane</keyword>
<accession>A0ABQ8RX67</accession>
<feature type="domain" description="Major facilitator superfamily (MFS) profile" evidence="8">
    <location>
        <begin position="27"/>
        <end position="580"/>
    </location>
</feature>
<keyword evidence="2" id="KW-1003">Cell membrane</keyword>
<feature type="transmembrane region" description="Helical" evidence="7">
    <location>
        <begin position="432"/>
        <end position="452"/>
    </location>
</feature>
<dbReference type="Pfam" id="PF00083">
    <property type="entry name" value="Sugar_tr"/>
    <property type="match status" value="2"/>
</dbReference>
<dbReference type="PANTHER" id="PTHR48021">
    <property type="match status" value="1"/>
</dbReference>
<comment type="subcellular location">
    <subcellularLocation>
        <location evidence="1">Cell membrane</location>
        <topology evidence="1">Multi-pass membrane protein</topology>
    </subcellularLocation>
</comment>
<protein>
    <recommendedName>
        <fullName evidence="8">Major facilitator superfamily (MFS) profile domain-containing protein</fullName>
    </recommendedName>
</protein>
<evidence type="ECO:0000256" key="2">
    <source>
        <dbReference type="ARBA" id="ARBA00022475"/>
    </source>
</evidence>
<feature type="transmembrane region" description="Helical" evidence="7">
    <location>
        <begin position="394"/>
        <end position="417"/>
    </location>
</feature>
<dbReference type="InterPro" id="IPR050549">
    <property type="entry name" value="MFS_Trehalose_Transporter"/>
</dbReference>
<evidence type="ECO:0000256" key="4">
    <source>
        <dbReference type="ARBA" id="ARBA00022989"/>
    </source>
</evidence>
<proteinExistence type="predicted"/>
<reference evidence="9 10" key="1">
    <citation type="journal article" date="2022" name="Allergy">
        <title>Genome assembly and annotation of Periplaneta americana reveal a comprehensive cockroach allergen profile.</title>
        <authorList>
            <person name="Wang L."/>
            <person name="Xiong Q."/>
            <person name="Saelim N."/>
            <person name="Wang L."/>
            <person name="Nong W."/>
            <person name="Wan A.T."/>
            <person name="Shi M."/>
            <person name="Liu X."/>
            <person name="Cao Q."/>
            <person name="Hui J.H.L."/>
            <person name="Sookrung N."/>
            <person name="Leung T.F."/>
            <person name="Tungtrongchitr A."/>
            <person name="Tsui S.K.W."/>
        </authorList>
    </citation>
    <scope>NUCLEOTIDE SEQUENCE [LARGE SCALE GENOMIC DNA]</scope>
    <source>
        <strain evidence="9">PWHHKU_190912</strain>
    </source>
</reference>
<evidence type="ECO:0000256" key="7">
    <source>
        <dbReference type="SAM" id="Phobius"/>
    </source>
</evidence>
<feature type="region of interest" description="Disordered" evidence="6">
    <location>
        <begin position="314"/>
        <end position="373"/>
    </location>
</feature>
<dbReference type="PROSITE" id="PS00217">
    <property type="entry name" value="SUGAR_TRANSPORT_2"/>
    <property type="match status" value="1"/>
</dbReference>
<feature type="transmembrane region" description="Helical" evidence="7">
    <location>
        <begin position="99"/>
        <end position="119"/>
    </location>
</feature>
<evidence type="ECO:0000313" key="9">
    <source>
        <dbReference type="EMBL" id="KAJ4426299.1"/>
    </source>
</evidence>
<feature type="transmembrane region" description="Helical" evidence="7">
    <location>
        <begin position="558"/>
        <end position="576"/>
    </location>
</feature>